<dbReference type="EMBL" id="CP021923">
    <property type="protein sequence ID" value="ASC07183.1"/>
    <property type="molecule type" value="Genomic_DNA"/>
</dbReference>
<dbReference type="AlphaFoldDB" id="A0AAC9SR63"/>
<geneLocation type="plasmid" evidence="2">
    <name>pAP1468-1</name>
</geneLocation>
<proteinExistence type="predicted"/>
<gene>
    <name evidence="2" type="ORF">S101468_02982</name>
    <name evidence="3" type="ORF">S101468_03037</name>
</gene>
<evidence type="ECO:0000313" key="2">
    <source>
        <dbReference type="EMBL" id="ASC07183.1"/>
    </source>
</evidence>
<evidence type="ECO:0000313" key="4">
    <source>
        <dbReference type="Proteomes" id="UP000196816"/>
    </source>
</evidence>
<evidence type="ECO:0000313" key="3">
    <source>
        <dbReference type="EMBL" id="ASC07238.1"/>
    </source>
</evidence>
<organism evidence="2 4">
    <name type="scientific">Acetobacter pasteurianus subsp. pasteurianus</name>
    <dbReference type="NCBI Taxonomy" id="481145"/>
    <lineage>
        <taxon>Bacteria</taxon>
        <taxon>Pseudomonadati</taxon>
        <taxon>Pseudomonadota</taxon>
        <taxon>Alphaproteobacteria</taxon>
        <taxon>Acetobacterales</taxon>
        <taxon>Acetobacteraceae</taxon>
        <taxon>Acetobacter</taxon>
    </lineage>
</organism>
<accession>A0AAC9SR63</accession>
<feature type="region of interest" description="Disordered" evidence="1">
    <location>
        <begin position="1"/>
        <end position="21"/>
    </location>
</feature>
<keyword evidence="2" id="KW-0614">Plasmid</keyword>
<name>A0AAC9SR63_ACEPA</name>
<geneLocation type="plasmid" evidence="4">
    <name>pap1468-1</name>
</geneLocation>
<dbReference type="Proteomes" id="UP000196816">
    <property type="component" value="Plasmid pAP1468-1"/>
</dbReference>
<sequence>MGDRLDGQRGRQVGFPGSRTADQHDIFSTLDEVPAMELADHGLVDLRIGKGEPGQVLVGGEPGGLCLVGDGAHFAFGQFRLQEL</sequence>
<reference evidence="2 4" key="1">
    <citation type="submission" date="2017-06" db="EMBL/GenBank/DDBJ databases">
        <title>Genome sequence of Acetobacter pasteurianus subsp. pasteurianus strain SRCM101468.</title>
        <authorList>
            <person name="Cho S.H."/>
        </authorList>
    </citation>
    <scope>NUCLEOTIDE SEQUENCE [LARGE SCALE GENOMIC DNA]</scope>
    <source>
        <strain evidence="2 4">SRCM101468</strain>
        <plasmid evidence="4">pap1468-1</plasmid>
        <plasmid evidence="2">pAP1468-1</plasmid>
    </source>
</reference>
<evidence type="ECO:0000256" key="1">
    <source>
        <dbReference type="SAM" id="MobiDB-lite"/>
    </source>
</evidence>
<dbReference type="EMBL" id="CP021923">
    <property type="protein sequence ID" value="ASC07238.1"/>
    <property type="molecule type" value="Genomic_DNA"/>
</dbReference>
<protein>
    <submittedName>
        <fullName evidence="2">Uncharacterized protein</fullName>
    </submittedName>
</protein>